<dbReference type="PANTHER" id="PTHR43527">
    <property type="entry name" value="4-DIPHOSPHOCYTIDYL-2-C-METHYL-D-ERYTHRITOL KINASE, CHLOROPLASTIC"/>
    <property type="match status" value="1"/>
</dbReference>
<dbReference type="InterPro" id="IPR036554">
    <property type="entry name" value="GHMP_kinase_C_sf"/>
</dbReference>
<feature type="domain" description="GHMP kinase N-terminal" evidence="10">
    <location>
        <begin position="84"/>
        <end position="161"/>
    </location>
</feature>
<dbReference type="Pfam" id="PF00288">
    <property type="entry name" value="GHMP_kinases_N"/>
    <property type="match status" value="1"/>
</dbReference>
<comment type="similarity">
    <text evidence="1 9">Belongs to the GHMP kinase family. IspE subfamily.</text>
</comment>
<dbReference type="InterPro" id="IPR020568">
    <property type="entry name" value="Ribosomal_Su5_D2-typ_SF"/>
</dbReference>
<evidence type="ECO:0000256" key="3">
    <source>
        <dbReference type="ARBA" id="ARBA00017473"/>
    </source>
</evidence>
<evidence type="ECO:0000256" key="4">
    <source>
        <dbReference type="ARBA" id="ARBA00022679"/>
    </source>
</evidence>
<evidence type="ECO:0000256" key="1">
    <source>
        <dbReference type="ARBA" id="ARBA00009684"/>
    </source>
</evidence>
<evidence type="ECO:0000313" key="13">
    <source>
        <dbReference type="Proteomes" id="UP001500067"/>
    </source>
</evidence>
<dbReference type="Gene3D" id="3.30.70.890">
    <property type="entry name" value="GHMP kinase, C-terminal domain"/>
    <property type="match status" value="1"/>
</dbReference>
<dbReference type="HAMAP" id="MF_00061">
    <property type="entry name" value="IspE"/>
    <property type="match status" value="1"/>
</dbReference>
<dbReference type="PANTHER" id="PTHR43527:SF2">
    <property type="entry name" value="4-DIPHOSPHOCYTIDYL-2-C-METHYL-D-ERYTHRITOL KINASE, CHLOROPLASTIC"/>
    <property type="match status" value="1"/>
</dbReference>
<evidence type="ECO:0000256" key="2">
    <source>
        <dbReference type="ARBA" id="ARBA00012052"/>
    </source>
</evidence>
<dbReference type="RefSeq" id="WP_345079588.1">
    <property type="nucleotide sequence ID" value="NZ_BAABFA010000008.1"/>
</dbReference>
<keyword evidence="9" id="KW-0414">Isoprene biosynthesis</keyword>
<dbReference type="PIRSF" id="PIRSF010376">
    <property type="entry name" value="IspE"/>
    <property type="match status" value="1"/>
</dbReference>
<dbReference type="InterPro" id="IPR004424">
    <property type="entry name" value="IspE"/>
</dbReference>
<feature type="active site" evidence="9">
    <location>
        <position position="8"/>
    </location>
</feature>
<dbReference type="Gene3D" id="3.30.230.10">
    <property type="match status" value="1"/>
</dbReference>
<evidence type="ECO:0000256" key="9">
    <source>
        <dbReference type="HAMAP-Rule" id="MF_00061"/>
    </source>
</evidence>
<dbReference type="SUPFAM" id="SSF55060">
    <property type="entry name" value="GHMP Kinase, C-terminal domain"/>
    <property type="match status" value="1"/>
</dbReference>
<feature type="active site" evidence="9">
    <location>
        <position position="155"/>
    </location>
</feature>
<accession>A0ABP8N8B2</accession>
<dbReference type="Pfam" id="PF08544">
    <property type="entry name" value="GHMP_kinases_C"/>
    <property type="match status" value="1"/>
</dbReference>
<evidence type="ECO:0000259" key="10">
    <source>
        <dbReference type="Pfam" id="PF00288"/>
    </source>
</evidence>
<evidence type="ECO:0000256" key="8">
    <source>
        <dbReference type="ARBA" id="ARBA00032554"/>
    </source>
</evidence>
<keyword evidence="7 9" id="KW-0067">ATP-binding</keyword>
<keyword evidence="6 9" id="KW-0418">Kinase</keyword>
<keyword evidence="13" id="KW-1185">Reference proteome</keyword>
<dbReference type="InterPro" id="IPR013750">
    <property type="entry name" value="GHMP_kinase_C_dom"/>
</dbReference>
<sequence>MVCFPNCKINLGLFVTARRSDGYHDLATVFYPLTPVHFSPGREAAGINENDPVLNDVLEVAPATTGTAQLHMSGLPVSGDKNDNLVWKAYTLLQRHHGDKVPPLDIYLHKATPMGAGLGGGSADGAYMLQLLNDQCGLGLTREELAAYALQLGSDCPFFIYNTPQYATGRGEVMEPVSIDLSAYRIKVICPGIHVSTRDAFAQITPRPAPFALRQISTLPIAEWRHHILNDFEKTVFAIHPQIAAIKQQLYDEGALYASMTGTGSAVYGIFENAIM</sequence>
<name>A0ABP8N8B2_9BACT</name>
<evidence type="ECO:0000256" key="7">
    <source>
        <dbReference type="ARBA" id="ARBA00022840"/>
    </source>
</evidence>
<dbReference type="EMBL" id="BAABFA010000008">
    <property type="protein sequence ID" value="GAA4462924.1"/>
    <property type="molecule type" value="Genomic_DNA"/>
</dbReference>
<keyword evidence="5 9" id="KW-0547">Nucleotide-binding</keyword>
<feature type="binding site" evidence="9">
    <location>
        <begin position="113"/>
        <end position="123"/>
    </location>
    <ligand>
        <name>ATP</name>
        <dbReference type="ChEBI" id="CHEBI:30616"/>
    </ligand>
</feature>
<evidence type="ECO:0000259" key="11">
    <source>
        <dbReference type="Pfam" id="PF08544"/>
    </source>
</evidence>
<dbReference type="EC" id="2.7.1.148" evidence="2 9"/>
<proteinExistence type="inferred from homology"/>
<gene>
    <name evidence="9 12" type="primary">ispE</name>
    <name evidence="12" type="ORF">GCM10023093_10370</name>
</gene>
<keyword evidence="4 9" id="KW-0808">Transferase</keyword>
<evidence type="ECO:0000256" key="6">
    <source>
        <dbReference type="ARBA" id="ARBA00022777"/>
    </source>
</evidence>
<comment type="caution">
    <text evidence="12">The sequence shown here is derived from an EMBL/GenBank/DDBJ whole genome shotgun (WGS) entry which is preliminary data.</text>
</comment>
<protein>
    <recommendedName>
        <fullName evidence="3 9">4-diphosphocytidyl-2-C-methyl-D-erythritol kinase</fullName>
        <shortName evidence="9">CMK</shortName>
        <ecNumber evidence="2 9">2.7.1.148</ecNumber>
    </recommendedName>
    <alternativeName>
        <fullName evidence="8 9">4-(cytidine-5'-diphospho)-2-C-methyl-D-erythritol kinase</fullName>
    </alternativeName>
</protein>
<comment type="pathway">
    <text evidence="9">Isoprenoid biosynthesis; isopentenyl diphosphate biosynthesis via DXP pathway; isopentenyl diphosphate from 1-deoxy-D-xylulose 5-phosphate: step 3/6.</text>
</comment>
<reference evidence="13" key="1">
    <citation type="journal article" date="2019" name="Int. J. Syst. Evol. Microbiol.">
        <title>The Global Catalogue of Microorganisms (GCM) 10K type strain sequencing project: providing services to taxonomists for standard genome sequencing and annotation.</title>
        <authorList>
            <consortium name="The Broad Institute Genomics Platform"/>
            <consortium name="The Broad Institute Genome Sequencing Center for Infectious Disease"/>
            <person name="Wu L."/>
            <person name="Ma J."/>
        </authorList>
    </citation>
    <scope>NUCLEOTIDE SEQUENCE [LARGE SCALE GENOMIC DNA]</scope>
    <source>
        <strain evidence="13">JCM 32105</strain>
    </source>
</reference>
<dbReference type="GO" id="GO:0016301">
    <property type="term" value="F:kinase activity"/>
    <property type="evidence" value="ECO:0007669"/>
    <property type="project" value="UniProtKB-KW"/>
</dbReference>
<organism evidence="12 13">
    <name type="scientific">Nemorincola caseinilytica</name>
    <dbReference type="NCBI Taxonomy" id="2054315"/>
    <lineage>
        <taxon>Bacteria</taxon>
        <taxon>Pseudomonadati</taxon>
        <taxon>Bacteroidota</taxon>
        <taxon>Chitinophagia</taxon>
        <taxon>Chitinophagales</taxon>
        <taxon>Chitinophagaceae</taxon>
        <taxon>Nemorincola</taxon>
    </lineage>
</organism>
<feature type="domain" description="GHMP kinase C-terminal" evidence="11">
    <location>
        <begin position="227"/>
        <end position="273"/>
    </location>
</feature>
<dbReference type="SUPFAM" id="SSF54211">
    <property type="entry name" value="Ribosomal protein S5 domain 2-like"/>
    <property type="match status" value="1"/>
</dbReference>
<evidence type="ECO:0000313" key="12">
    <source>
        <dbReference type="EMBL" id="GAA4462924.1"/>
    </source>
</evidence>
<dbReference type="Proteomes" id="UP001500067">
    <property type="component" value="Unassembled WGS sequence"/>
</dbReference>
<dbReference type="InterPro" id="IPR014721">
    <property type="entry name" value="Ribsml_uS5_D2-typ_fold_subgr"/>
</dbReference>
<dbReference type="InterPro" id="IPR006204">
    <property type="entry name" value="GHMP_kinase_N_dom"/>
</dbReference>
<evidence type="ECO:0000256" key="5">
    <source>
        <dbReference type="ARBA" id="ARBA00022741"/>
    </source>
</evidence>
<comment type="catalytic activity">
    <reaction evidence="9">
        <text>4-CDP-2-C-methyl-D-erythritol + ATP = 4-CDP-2-C-methyl-D-erythritol 2-phosphate + ADP + H(+)</text>
        <dbReference type="Rhea" id="RHEA:18437"/>
        <dbReference type="ChEBI" id="CHEBI:15378"/>
        <dbReference type="ChEBI" id="CHEBI:30616"/>
        <dbReference type="ChEBI" id="CHEBI:57823"/>
        <dbReference type="ChEBI" id="CHEBI:57919"/>
        <dbReference type="ChEBI" id="CHEBI:456216"/>
        <dbReference type="EC" id="2.7.1.148"/>
    </reaction>
</comment>
<comment type="function">
    <text evidence="9">Catalyzes the phosphorylation of the position 2 hydroxy group of 4-diphosphocytidyl-2C-methyl-D-erythritol.</text>
</comment>